<feature type="chain" id="PRO_5027590978" evidence="1">
    <location>
        <begin position="25"/>
        <end position="180"/>
    </location>
</feature>
<dbReference type="RefSeq" id="XP_033151033.1">
    <property type="nucleotide sequence ID" value="XM_033295142.1"/>
</dbReference>
<dbReference type="GeneID" id="117135122"/>
<gene>
    <name evidence="3" type="primary">LOC117135122</name>
</gene>
<protein>
    <submittedName>
        <fullName evidence="3">Uncharacterized protein LOC117135122 isoform X1</fullName>
    </submittedName>
</protein>
<reference evidence="3" key="1">
    <citation type="submission" date="2025-08" db="UniProtKB">
        <authorList>
            <consortium name="RefSeq"/>
        </authorList>
    </citation>
    <scope>IDENTIFICATION</scope>
    <source>
        <strain evidence="3">Mau12</strain>
        <tissue evidence="3">Whole Body</tissue>
    </source>
</reference>
<feature type="signal peptide" evidence="1">
    <location>
        <begin position="1"/>
        <end position="24"/>
    </location>
</feature>
<evidence type="ECO:0000313" key="2">
    <source>
        <dbReference type="Proteomes" id="UP000515162"/>
    </source>
</evidence>
<dbReference type="PANTHER" id="PTHR21112:SF0">
    <property type="entry name" value="CHEMOSENSORY PROTEIN A 29A-RELATED"/>
    <property type="match status" value="1"/>
</dbReference>
<keyword evidence="1" id="KW-0732">Signal</keyword>
<dbReference type="CTD" id="246659"/>
<dbReference type="PANTHER" id="PTHR21112">
    <property type="entry name" value="CHEMOSENSORY PROTEIN A 29A-RELATED"/>
    <property type="match status" value="1"/>
</dbReference>
<keyword evidence="2" id="KW-1185">Reference proteome</keyword>
<evidence type="ECO:0000256" key="1">
    <source>
        <dbReference type="SAM" id="SignalP"/>
    </source>
</evidence>
<proteinExistence type="predicted"/>
<sequence>MWLWELKVFLIVWTASQVYIPCWGKNLIGRFESINGIEGEEETLFTCSLRLVGRERMLNGSVMHQVDMDDSFEVWMDILHFKNGEWAHGNIKVRTKPCDWFTNYFGKYFLPLIKDSNLPPIQEMCVFPKGEYYLRNTKIEPQNWPPILYRGLNQFNINYVRDGKSTGGIQFVIDLEDTKL</sequence>
<name>A0A6P8J6X9_DROMA</name>
<dbReference type="AlphaFoldDB" id="A0A6P8J6X9"/>
<accession>A0A6P8J6X9</accession>
<dbReference type="Proteomes" id="UP000515162">
    <property type="component" value="Chromosome 2L"/>
</dbReference>
<evidence type="ECO:0000313" key="3">
    <source>
        <dbReference type="RefSeq" id="XP_033151033.1"/>
    </source>
</evidence>
<organism evidence="2 3">
    <name type="scientific">Drosophila mauritiana</name>
    <name type="common">Fruit fly</name>
    <dbReference type="NCBI Taxonomy" id="7226"/>
    <lineage>
        <taxon>Eukaryota</taxon>
        <taxon>Metazoa</taxon>
        <taxon>Ecdysozoa</taxon>
        <taxon>Arthropoda</taxon>
        <taxon>Hexapoda</taxon>
        <taxon>Insecta</taxon>
        <taxon>Pterygota</taxon>
        <taxon>Neoptera</taxon>
        <taxon>Endopterygota</taxon>
        <taxon>Diptera</taxon>
        <taxon>Brachycera</taxon>
        <taxon>Muscomorpha</taxon>
        <taxon>Ephydroidea</taxon>
        <taxon>Drosophilidae</taxon>
        <taxon>Drosophila</taxon>
        <taxon>Sophophora</taxon>
    </lineage>
</organism>